<dbReference type="InParanoid" id="A0A2G5E9P9"/>
<keyword evidence="4" id="KW-1185">Reference proteome</keyword>
<dbReference type="AlphaFoldDB" id="A0A2G5E9P9"/>
<dbReference type="InterPro" id="IPR053772">
    <property type="entry name" value="At1g61320/At1g61330-like"/>
</dbReference>
<protein>
    <submittedName>
        <fullName evidence="3">Uncharacterized protein</fullName>
    </submittedName>
</protein>
<accession>A0A2G5E9P9</accession>
<dbReference type="Pfam" id="PF08387">
    <property type="entry name" value="FBD"/>
    <property type="match status" value="1"/>
</dbReference>
<gene>
    <name evidence="3" type="ORF">AQUCO_01000391v1</name>
</gene>
<dbReference type="EMBL" id="KZ305027">
    <property type="protein sequence ID" value="PIA52475.1"/>
    <property type="molecule type" value="Genomic_DNA"/>
</dbReference>
<sequence>MAIPELKFKFSYVPPSVADEGHGKIVDFINHVMLLHHGKLDNFELRIYLESSRNDVDRWILLLSRKLVKEVSLGFPGGNHYNVPSSLFSCQTLRRLNLYGCILKSPSRMKGFNSLVELDFFDVTFTNETIASLISNSKQLQKLTMLRCDGFHRLYVCAPNLSDFYIYSRCDDIHFDNSPKLKDAYIALVPTATGVLPINHLGTSTHRLELVLAGLHRVEILFISDYFLKILAACVAPKKLRTTYHHLRDLSLVMNFANSKGPCTGLSPEIDESQNAFPNEEEIIFPELKTMTLRQFRGINNELGFVKFILVNAVKLHTMNITWDDSVGFGSRRALVLQRMMQFQRASPTAVVNYLG</sequence>
<dbReference type="InterPro" id="IPR006566">
    <property type="entry name" value="FBD"/>
</dbReference>
<dbReference type="InterPro" id="IPR032675">
    <property type="entry name" value="LRR_dom_sf"/>
</dbReference>
<dbReference type="Pfam" id="PF24758">
    <property type="entry name" value="LRR_At5g56370"/>
    <property type="match status" value="1"/>
</dbReference>
<proteinExistence type="predicted"/>
<evidence type="ECO:0000259" key="2">
    <source>
        <dbReference type="Pfam" id="PF24758"/>
    </source>
</evidence>
<evidence type="ECO:0000313" key="3">
    <source>
        <dbReference type="EMBL" id="PIA52475.1"/>
    </source>
</evidence>
<organism evidence="3 4">
    <name type="scientific">Aquilegia coerulea</name>
    <name type="common">Rocky mountain columbine</name>
    <dbReference type="NCBI Taxonomy" id="218851"/>
    <lineage>
        <taxon>Eukaryota</taxon>
        <taxon>Viridiplantae</taxon>
        <taxon>Streptophyta</taxon>
        <taxon>Embryophyta</taxon>
        <taxon>Tracheophyta</taxon>
        <taxon>Spermatophyta</taxon>
        <taxon>Magnoliopsida</taxon>
        <taxon>Ranunculales</taxon>
        <taxon>Ranunculaceae</taxon>
        <taxon>Thalictroideae</taxon>
        <taxon>Aquilegia</taxon>
    </lineage>
</organism>
<feature type="domain" description="F-box/LRR-repeat protein 15/At3g58940/PEG3-like LRR" evidence="2">
    <location>
        <begin position="56"/>
        <end position="191"/>
    </location>
</feature>
<reference evidence="3 4" key="1">
    <citation type="submission" date="2017-09" db="EMBL/GenBank/DDBJ databases">
        <title>WGS assembly of Aquilegia coerulea Goldsmith.</title>
        <authorList>
            <person name="Hodges S."/>
            <person name="Kramer E."/>
            <person name="Nordborg M."/>
            <person name="Tomkins J."/>
            <person name="Borevitz J."/>
            <person name="Derieg N."/>
            <person name="Yan J."/>
            <person name="Mihaltcheva S."/>
            <person name="Hayes R.D."/>
            <person name="Rokhsar D."/>
        </authorList>
    </citation>
    <scope>NUCLEOTIDE SEQUENCE [LARGE SCALE GENOMIC DNA]</scope>
    <source>
        <strain evidence="4">cv. Goldsmith</strain>
    </source>
</reference>
<evidence type="ECO:0000259" key="1">
    <source>
        <dbReference type="Pfam" id="PF08387"/>
    </source>
</evidence>
<dbReference type="Proteomes" id="UP000230069">
    <property type="component" value="Unassembled WGS sequence"/>
</dbReference>
<dbReference type="InterPro" id="IPR055411">
    <property type="entry name" value="LRR_FXL15/At3g58940/PEG3-like"/>
</dbReference>
<feature type="domain" description="FBD" evidence="1">
    <location>
        <begin position="288"/>
        <end position="321"/>
    </location>
</feature>
<dbReference type="PANTHER" id="PTHR34145">
    <property type="entry name" value="OS02G0105600 PROTEIN"/>
    <property type="match status" value="1"/>
</dbReference>
<name>A0A2G5E9P9_AQUCA</name>
<dbReference type="SUPFAM" id="SSF52047">
    <property type="entry name" value="RNI-like"/>
    <property type="match status" value="1"/>
</dbReference>
<evidence type="ECO:0000313" key="4">
    <source>
        <dbReference type="Proteomes" id="UP000230069"/>
    </source>
</evidence>
<dbReference type="Gene3D" id="3.80.10.10">
    <property type="entry name" value="Ribonuclease Inhibitor"/>
    <property type="match status" value="1"/>
</dbReference>
<dbReference type="STRING" id="218851.A0A2G5E9P9"/>
<dbReference type="PANTHER" id="PTHR34145:SF28">
    <property type="entry name" value="F-BOX DOMAIN-CONTAINING PROTEIN"/>
    <property type="match status" value="1"/>
</dbReference>
<dbReference type="OrthoDB" id="1937628at2759"/>